<dbReference type="AlphaFoldDB" id="A0A2T2WJU0"/>
<dbReference type="CDD" id="cd01392">
    <property type="entry name" value="HTH_LacI"/>
    <property type="match status" value="1"/>
</dbReference>
<keyword evidence="1" id="KW-0678">Repressor</keyword>
<feature type="domain" description="HTH lacI-type" evidence="6">
    <location>
        <begin position="21"/>
        <end position="75"/>
    </location>
</feature>
<dbReference type="SMART" id="SM00354">
    <property type="entry name" value="HTH_LACI"/>
    <property type="match status" value="1"/>
</dbReference>
<evidence type="ECO:0000256" key="5">
    <source>
        <dbReference type="SAM" id="MobiDB-lite"/>
    </source>
</evidence>
<reference evidence="7 8" key="1">
    <citation type="journal article" date="2014" name="BMC Genomics">
        <title>Comparison of environmental and isolate Sulfobacillus genomes reveals diverse carbon, sulfur, nitrogen, and hydrogen metabolisms.</title>
        <authorList>
            <person name="Justice N.B."/>
            <person name="Norman A."/>
            <person name="Brown C.T."/>
            <person name="Singh A."/>
            <person name="Thomas B.C."/>
            <person name="Banfield J.F."/>
        </authorList>
    </citation>
    <scope>NUCLEOTIDE SEQUENCE [LARGE SCALE GENOMIC DNA]</scope>
    <source>
        <strain evidence="7">AMDSBA3</strain>
    </source>
</reference>
<evidence type="ECO:0000256" key="3">
    <source>
        <dbReference type="ARBA" id="ARBA00023125"/>
    </source>
</evidence>
<dbReference type="InterPro" id="IPR046335">
    <property type="entry name" value="LacI/GalR-like_sensor"/>
</dbReference>
<dbReference type="EMBL" id="PXYV01000016">
    <property type="protein sequence ID" value="PSR22485.1"/>
    <property type="molecule type" value="Genomic_DNA"/>
</dbReference>
<feature type="compositionally biased region" description="Basic residues" evidence="5">
    <location>
        <begin position="9"/>
        <end position="20"/>
    </location>
</feature>
<comment type="caution">
    <text evidence="7">The sequence shown here is derived from an EMBL/GenBank/DDBJ whole genome shotgun (WGS) entry which is preliminary data.</text>
</comment>
<dbReference type="PANTHER" id="PTHR30146:SF148">
    <property type="entry name" value="HTH-TYPE TRANSCRIPTIONAL REPRESSOR PURR-RELATED"/>
    <property type="match status" value="1"/>
</dbReference>
<dbReference type="PROSITE" id="PS00356">
    <property type="entry name" value="HTH_LACI_1"/>
    <property type="match status" value="1"/>
</dbReference>
<evidence type="ECO:0000256" key="2">
    <source>
        <dbReference type="ARBA" id="ARBA00023015"/>
    </source>
</evidence>
<dbReference type="InterPro" id="IPR028082">
    <property type="entry name" value="Peripla_BP_I"/>
</dbReference>
<evidence type="ECO:0000259" key="6">
    <source>
        <dbReference type="PROSITE" id="PS50932"/>
    </source>
</evidence>
<evidence type="ECO:0000313" key="7">
    <source>
        <dbReference type="EMBL" id="PSR22485.1"/>
    </source>
</evidence>
<evidence type="ECO:0000256" key="1">
    <source>
        <dbReference type="ARBA" id="ARBA00022491"/>
    </source>
</evidence>
<dbReference type="InterPro" id="IPR000843">
    <property type="entry name" value="HTH_LacI"/>
</dbReference>
<dbReference type="SUPFAM" id="SSF53822">
    <property type="entry name" value="Periplasmic binding protein-like I"/>
    <property type="match status" value="1"/>
</dbReference>
<dbReference type="InterPro" id="IPR010982">
    <property type="entry name" value="Lambda_DNA-bd_dom_sf"/>
</dbReference>
<keyword evidence="3" id="KW-0238">DNA-binding</keyword>
<keyword evidence="4" id="KW-0804">Transcription</keyword>
<gene>
    <name evidence="7" type="ORF">C7B45_06595</name>
</gene>
<dbReference type="PROSITE" id="PS50932">
    <property type="entry name" value="HTH_LACI_2"/>
    <property type="match status" value="1"/>
</dbReference>
<evidence type="ECO:0000256" key="4">
    <source>
        <dbReference type="ARBA" id="ARBA00023163"/>
    </source>
</evidence>
<proteinExistence type="predicted"/>
<dbReference type="Proteomes" id="UP000241848">
    <property type="component" value="Unassembled WGS sequence"/>
</dbReference>
<dbReference type="Pfam" id="PF00356">
    <property type="entry name" value="LacI"/>
    <property type="match status" value="1"/>
</dbReference>
<accession>A0A2T2WJU0</accession>
<feature type="region of interest" description="Disordered" evidence="5">
    <location>
        <begin position="1"/>
        <end position="20"/>
    </location>
</feature>
<dbReference type="CDD" id="cd06267">
    <property type="entry name" value="PBP1_LacI_sugar_binding-like"/>
    <property type="match status" value="1"/>
</dbReference>
<dbReference type="GO" id="GO:0000976">
    <property type="term" value="F:transcription cis-regulatory region binding"/>
    <property type="evidence" value="ECO:0007669"/>
    <property type="project" value="TreeGrafter"/>
</dbReference>
<protein>
    <submittedName>
        <fullName evidence="7">LacI family transcriptional regulator</fullName>
    </submittedName>
</protein>
<dbReference type="GO" id="GO:0003700">
    <property type="term" value="F:DNA-binding transcription factor activity"/>
    <property type="evidence" value="ECO:0007669"/>
    <property type="project" value="TreeGrafter"/>
</dbReference>
<name>A0A2T2WJU0_9FIRM</name>
<evidence type="ECO:0000313" key="8">
    <source>
        <dbReference type="Proteomes" id="UP000241848"/>
    </source>
</evidence>
<sequence>MTNQSTRAGRVKVSGHARQHPTIKDVAERAQVSPATVSSVLRANKNVSDISRQKVLEAIEALGYRPNRLAQALRTQRSRTVGLIIPDITNPFYADIAQGATDQARESGYGLFLMTACESETALRQAAEELVQRQVDGLLLTSVGLDYAITPWQLDKVPYVLVNRYAKTAVADYVGIDNRSGAQEVVRFLHGLGHRRIAFIGGLPHSSASRDRLEGFYAAMQELDLTLSPLHIGFADLQYDKAMKLVQSMLQTEPRPSAVFAADDMMALGAWEGAQSVGVRVPQDLSIVGFDGIWSTAWAGIQLSTVVQPRYELGRLAVSLLHERIQGLTSPARVRLLPYQFMARRTTAAAPIDSVRSIN</sequence>
<dbReference type="Pfam" id="PF13377">
    <property type="entry name" value="Peripla_BP_3"/>
    <property type="match status" value="1"/>
</dbReference>
<dbReference type="SUPFAM" id="SSF47413">
    <property type="entry name" value="lambda repressor-like DNA-binding domains"/>
    <property type="match status" value="1"/>
</dbReference>
<dbReference type="PANTHER" id="PTHR30146">
    <property type="entry name" value="LACI-RELATED TRANSCRIPTIONAL REPRESSOR"/>
    <property type="match status" value="1"/>
</dbReference>
<dbReference type="Gene3D" id="3.40.50.2300">
    <property type="match status" value="2"/>
</dbReference>
<organism evidence="7 8">
    <name type="scientific">Sulfobacillus acidophilus</name>
    <dbReference type="NCBI Taxonomy" id="53633"/>
    <lineage>
        <taxon>Bacteria</taxon>
        <taxon>Bacillati</taxon>
        <taxon>Bacillota</taxon>
        <taxon>Clostridia</taxon>
        <taxon>Eubacteriales</taxon>
        <taxon>Clostridiales Family XVII. Incertae Sedis</taxon>
        <taxon>Sulfobacillus</taxon>
    </lineage>
</organism>
<dbReference type="Gene3D" id="1.10.260.40">
    <property type="entry name" value="lambda repressor-like DNA-binding domains"/>
    <property type="match status" value="1"/>
</dbReference>
<keyword evidence="2" id="KW-0805">Transcription regulation</keyword>